<dbReference type="InterPro" id="IPR009057">
    <property type="entry name" value="Homeodomain-like_sf"/>
</dbReference>
<dbReference type="Pfam" id="PF04255">
    <property type="entry name" value="DUF433"/>
    <property type="match status" value="1"/>
</dbReference>
<reference evidence="1 2" key="1">
    <citation type="submission" date="2019-02" db="EMBL/GenBank/DDBJ databases">
        <title>Halonotius sp. a new haloqrchaeon isolated from saline water.</title>
        <authorList>
            <person name="Duran-Viseras A."/>
            <person name="Sanchez-Porro C."/>
            <person name="Ventosa A."/>
        </authorList>
    </citation>
    <scope>NUCLEOTIDE SEQUENCE [LARGE SCALE GENOMIC DNA]</scope>
    <source>
        <strain evidence="1 2">F9-27</strain>
    </source>
</reference>
<evidence type="ECO:0000313" key="1">
    <source>
        <dbReference type="EMBL" id="TQQ79074.1"/>
    </source>
</evidence>
<evidence type="ECO:0000313" key="2">
    <source>
        <dbReference type="Proteomes" id="UP000315385"/>
    </source>
</evidence>
<dbReference type="InterPro" id="IPR036388">
    <property type="entry name" value="WH-like_DNA-bd_sf"/>
</dbReference>
<dbReference type="Gene3D" id="1.10.10.10">
    <property type="entry name" value="Winged helix-like DNA-binding domain superfamily/Winged helix DNA-binding domain"/>
    <property type="match status" value="1"/>
</dbReference>
<dbReference type="AlphaFoldDB" id="A0A544QL31"/>
<proteinExistence type="predicted"/>
<dbReference type="InterPro" id="IPR007367">
    <property type="entry name" value="DUF433"/>
</dbReference>
<name>A0A544QL31_9EURY</name>
<dbReference type="EMBL" id="SESI01000004">
    <property type="protein sequence ID" value="TQQ79074.1"/>
    <property type="molecule type" value="Genomic_DNA"/>
</dbReference>
<organism evidence="1 2">
    <name type="scientific">Halonotius roseus</name>
    <dbReference type="NCBI Taxonomy" id="2511997"/>
    <lineage>
        <taxon>Archaea</taxon>
        <taxon>Methanobacteriati</taxon>
        <taxon>Methanobacteriota</taxon>
        <taxon>Stenosarchaea group</taxon>
        <taxon>Halobacteria</taxon>
        <taxon>Halobacteriales</taxon>
        <taxon>Haloferacaceae</taxon>
        <taxon>Halonotius</taxon>
    </lineage>
</organism>
<dbReference type="RefSeq" id="WP_142444547.1">
    <property type="nucleotide sequence ID" value="NZ_SESI01000004.1"/>
</dbReference>
<keyword evidence="2" id="KW-1185">Reference proteome</keyword>
<dbReference type="PANTHER" id="PTHR34849">
    <property type="entry name" value="SSL5025 PROTEIN"/>
    <property type="match status" value="1"/>
</dbReference>
<dbReference type="OrthoDB" id="327928at2157"/>
<protein>
    <submittedName>
        <fullName evidence="1">DUF433 domain-containing protein</fullName>
    </submittedName>
</protein>
<dbReference type="PANTHER" id="PTHR34849:SF3">
    <property type="entry name" value="SSR2962 PROTEIN"/>
    <property type="match status" value="1"/>
</dbReference>
<dbReference type="Proteomes" id="UP000315385">
    <property type="component" value="Unassembled WGS sequence"/>
</dbReference>
<accession>A0A544QL31</accession>
<comment type="caution">
    <text evidence="1">The sequence shown here is derived from an EMBL/GenBank/DDBJ whole genome shotgun (WGS) entry which is preliminary data.</text>
</comment>
<sequence length="94" mass="10307">MSTGVEIVRTPDTLHGKPRIDGTRIGVYTLGVAVESGGSVDELLAEYPTLDRPQVEAAIEYYESHPELMDYIRMQKAATEQAITAEAHTADTEE</sequence>
<gene>
    <name evidence="1" type="ORF">EWF95_13185</name>
</gene>
<dbReference type="SUPFAM" id="SSF46689">
    <property type="entry name" value="Homeodomain-like"/>
    <property type="match status" value="1"/>
</dbReference>